<comment type="caution">
    <text evidence="2">The sequence shown here is derived from an EMBL/GenBank/DDBJ whole genome shotgun (WGS) entry which is preliminary data.</text>
</comment>
<keyword evidence="1" id="KW-0812">Transmembrane</keyword>
<dbReference type="EMBL" id="JAJJMB010016582">
    <property type="protein sequence ID" value="KAI3846118.1"/>
    <property type="molecule type" value="Genomic_DNA"/>
</dbReference>
<evidence type="ECO:0000313" key="2">
    <source>
        <dbReference type="EMBL" id="KAI3846118.1"/>
    </source>
</evidence>
<keyword evidence="1" id="KW-1133">Transmembrane helix</keyword>
<feature type="non-terminal residue" evidence="2">
    <location>
        <position position="113"/>
    </location>
</feature>
<name>A0AAD4X530_9MAGN</name>
<keyword evidence="1" id="KW-0472">Membrane</keyword>
<accession>A0AAD4X530</accession>
<evidence type="ECO:0000256" key="1">
    <source>
        <dbReference type="SAM" id="Phobius"/>
    </source>
</evidence>
<dbReference type="Proteomes" id="UP001202328">
    <property type="component" value="Unassembled WGS sequence"/>
</dbReference>
<dbReference type="AlphaFoldDB" id="A0AAD4X530"/>
<proteinExistence type="predicted"/>
<gene>
    <name evidence="2" type="ORF">MKW98_015487</name>
</gene>
<organism evidence="2 3">
    <name type="scientific">Papaver atlanticum</name>
    <dbReference type="NCBI Taxonomy" id="357466"/>
    <lineage>
        <taxon>Eukaryota</taxon>
        <taxon>Viridiplantae</taxon>
        <taxon>Streptophyta</taxon>
        <taxon>Embryophyta</taxon>
        <taxon>Tracheophyta</taxon>
        <taxon>Spermatophyta</taxon>
        <taxon>Magnoliopsida</taxon>
        <taxon>Ranunculales</taxon>
        <taxon>Papaveraceae</taxon>
        <taxon>Papaveroideae</taxon>
        <taxon>Papaver</taxon>
    </lineage>
</organism>
<protein>
    <submittedName>
        <fullName evidence="2">Uncharacterized protein</fullName>
    </submittedName>
</protein>
<evidence type="ECO:0000313" key="3">
    <source>
        <dbReference type="Proteomes" id="UP001202328"/>
    </source>
</evidence>
<feature type="transmembrane region" description="Helical" evidence="1">
    <location>
        <begin position="17"/>
        <end position="35"/>
    </location>
</feature>
<keyword evidence="3" id="KW-1185">Reference proteome</keyword>
<feature type="transmembrane region" description="Helical" evidence="1">
    <location>
        <begin position="74"/>
        <end position="93"/>
    </location>
</feature>
<reference evidence="2" key="1">
    <citation type="submission" date="2022-04" db="EMBL/GenBank/DDBJ databases">
        <title>A functionally conserved STORR gene fusion in Papaver species that diverged 16.8 million years ago.</title>
        <authorList>
            <person name="Catania T."/>
        </authorList>
    </citation>
    <scope>NUCLEOTIDE SEQUENCE</scope>
    <source>
        <strain evidence="2">S-188037</strain>
    </source>
</reference>
<sequence length="113" mass="12685">MNALQIIKESVKLSAKYSLIEIVAIVVVFILPVTANQVAYETHNLLCALVRMKLITADHLPKISQGFISFGFSLRYYLLSTSVISFTIVSFYVSKPTSFIITFLSIPRITMHV</sequence>